<accession>A0AAX6GTS0</accession>
<evidence type="ECO:0000313" key="4">
    <source>
        <dbReference type="Proteomes" id="UP001140949"/>
    </source>
</evidence>
<dbReference type="EMBL" id="JANAVB010030311">
    <property type="protein sequence ID" value="KAJ6813494.1"/>
    <property type="molecule type" value="Genomic_DNA"/>
</dbReference>
<comment type="caution">
    <text evidence="3">The sequence shown here is derived from an EMBL/GenBank/DDBJ whole genome shotgun (WGS) entry which is preliminary data.</text>
</comment>
<proteinExistence type="predicted"/>
<evidence type="ECO:0000313" key="2">
    <source>
        <dbReference type="EMBL" id="KAJ6813494.1"/>
    </source>
</evidence>
<protein>
    <submittedName>
        <fullName evidence="3">Extensin</fullName>
    </submittedName>
</protein>
<name>A0AAX6GTS0_IRIPA</name>
<dbReference type="EMBL" id="JANAVB010016198">
    <property type="protein sequence ID" value="KAJ6831944.1"/>
    <property type="molecule type" value="Genomic_DNA"/>
</dbReference>
<evidence type="ECO:0000313" key="3">
    <source>
        <dbReference type="EMBL" id="KAJ6831944.1"/>
    </source>
</evidence>
<evidence type="ECO:0000256" key="1">
    <source>
        <dbReference type="SAM" id="Phobius"/>
    </source>
</evidence>
<keyword evidence="1" id="KW-1133">Transmembrane helix</keyword>
<sequence length="43" mass="4880">MTIEPTWTLQKMAPHQATPQARYLAIFTAYILVCFVTSCRCSS</sequence>
<dbReference type="Proteomes" id="UP001140949">
    <property type="component" value="Unassembled WGS sequence"/>
</dbReference>
<reference evidence="3" key="2">
    <citation type="submission" date="2023-04" db="EMBL/GenBank/DDBJ databases">
        <authorList>
            <person name="Bruccoleri R.E."/>
            <person name="Oakeley E.J."/>
            <person name="Faust A.-M."/>
            <person name="Dessus-Babus S."/>
            <person name="Altorfer M."/>
            <person name="Burckhardt D."/>
            <person name="Oertli M."/>
            <person name="Naumann U."/>
            <person name="Petersen F."/>
            <person name="Wong J."/>
        </authorList>
    </citation>
    <scope>NUCLEOTIDE SEQUENCE</scope>
    <source>
        <strain evidence="3">GSM-AAB239-AS_SAM_17_03QT</strain>
        <tissue evidence="3">Leaf</tissue>
    </source>
</reference>
<keyword evidence="1" id="KW-0812">Transmembrane</keyword>
<keyword evidence="1" id="KW-0472">Membrane</keyword>
<reference evidence="3" key="1">
    <citation type="journal article" date="2023" name="GigaByte">
        <title>Genome assembly of the bearded iris, Iris pallida Lam.</title>
        <authorList>
            <person name="Bruccoleri R.E."/>
            <person name="Oakeley E.J."/>
            <person name="Faust A.M.E."/>
            <person name="Altorfer M."/>
            <person name="Dessus-Babus S."/>
            <person name="Burckhardt D."/>
            <person name="Oertli M."/>
            <person name="Naumann U."/>
            <person name="Petersen F."/>
            <person name="Wong J."/>
        </authorList>
    </citation>
    <scope>NUCLEOTIDE SEQUENCE</scope>
    <source>
        <strain evidence="3">GSM-AAB239-AS_SAM_17_03QT</strain>
    </source>
</reference>
<gene>
    <name evidence="2" type="ORF">M6B38_144210</name>
    <name evidence="3" type="ORF">M6B38_345960</name>
</gene>
<organism evidence="3 4">
    <name type="scientific">Iris pallida</name>
    <name type="common">Sweet iris</name>
    <dbReference type="NCBI Taxonomy" id="29817"/>
    <lineage>
        <taxon>Eukaryota</taxon>
        <taxon>Viridiplantae</taxon>
        <taxon>Streptophyta</taxon>
        <taxon>Embryophyta</taxon>
        <taxon>Tracheophyta</taxon>
        <taxon>Spermatophyta</taxon>
        <taxon>Magnoliopsida</taxon>
        <taxon>Liliopsida</taxon>
        <taxon>Asparagales</taxon>
        <taxon>Iridaceae</taxon>
        <taxon>Iridoideae</taxon>
        <taxon>Irideae</taxon>
        <taxon>Iris</taxon>
    </lineage>
</organism>
<feature type="transmembrane region" description="Helical" evidence="1">
    <location>
        <begin position="20"/>
        <end position="39"/>
    </location>
</feature>
<keyword evidence="4" id="KW-1185">Reference proteome</keyword>
<dbReference type="AlphaFoldDB" id="A0AAX6GTS0"/>